<dbReference type="Proteomes" id="UP000199607">
    <property type="component" value="Unassembled WGS sequence"/>
</dbReference>
<dbReference type="InterPro" id="IPR036388">
    <property type="entry name" value="WH-like_DNA-bd_sf"/>
</dbReference>
<dbReference type="SUPFAM" id="SSF46689">
    <property type="entry name" value="Homeodomain-like"/>
    <property type="match status" value="1"/>
</dbReference>
<keyword evidence="2" id="KW-1185">Reference proteome</keyword>
<dbReference type="STRING" id="553466.SAMN04487950_1913"/>
<sequence length="77" mass="8375">MTEIVRDPEHSNGAPTIEGTGVRVIDIAKAYEHSGYGPDEIVDLYPFLTLGDVHTALAFYYDHIDEFRSSSSASASA</sequence>
<dbReference type="Pfam" id="PF04255">
    <property type="entry name" value="DUF433"/>
    <property type="match status" value="1"/>
</dbReference>
<dbReference type="InterPro" id="IPR009057">
    <property type="entry name" value="Homeodomain-like_sf"/>
</dbReference>
<dbReference type="PANTHER" id="PTHR34849">
    <property type="entry name" value="SSL5025 PROTEIN"/>
    <property type="match status" value="1"/>
</dbReference>
<dbReference type="AlphaFoldDB" id="A0A1I4E8E4"/>
<protein>
    <submittedName>
        <fullName evidence="1">Uncharacterized conserved protein, DUF433 family</fullName>
    </submittedName>
</protein>
<evidence type="ECO:0000313" key="2">
    <source>
        <dbReference type="Proteomes" id="UP000199607"/>
    </source>
</evidence>
<accession>A0A1I4E8E4</accession>
<evidence type="ECO:0000313" key="1">
    <source>
        <dbReference type="EMBL" id="SFL00877.1"/>
    </source>
</evidence>
<proteinExistence type="predicted"/>
<reference evidence="2" key="1">
    <citation type="submission" date="2016-10" db="EMBL/GenBank/DDBJ databases">
        <authorList>
            <person name="Varghese N."/>
            <person name="Submissions S."/>
        </authorList>
    </citation>
    <scope>NUCLEOTIDE SEQUENCE [LARGE SCALE GENOMIC DNA]</scope>
    <source>
        <strain evidence="2">CGMCC 1.7738</strain>
    </source>
</reference>
<organism evidence="1 2">
    <name type="scientific">Halogranum rubrum</name>
    <dbReference type="NCBI Taxonomy" id="553466"/>
    <lineage>
        <taxon>Archaea</taxon>
        <taxon>Methanobacteriati</taxon>
        <taxon>Methanobacteriota</taxon>
        <taxon>Stenosarchaea group</taxon>
        <taxon>Halobacteria</taxon>
        <taxon>Halobacteriales</taxon>
        <taxon>Haloferacaceae</taxon>
    </lineage>
</organism>
<dbReference type="EMBL" id="FOTC01000002">
    <property type="protein sequence ID" value="SFL00877.1"/>
    <property type="molecule type" value="Genomic_DNA"/>
</dbReference>
<name>A0A1I4E8E4_9EURY</name>
<dbReference type="Gene3D" id="1.10.10.10">
    <property type="entry name" value="Winged helix-like DNA-binding domain superfamily/Winged helix DNA-binding domain"/>
    <property type="match status" value="1"/>
</dbReference>
<gene>
    <name evidence="1" type="ORF">SAMN04487950_1913</name>
</gene>
<dbReference type="PANTHER" id="PTHR34849:SF1">
    <property type="entry name" value="SLR0770 PROTEIN"/>
    <property type="match status" value="1"/>
</dbReference>
<dbReference type="InterPro" id="IPR007367">
    <property type="entry name" value="DUF433"/>
</dbReference>
<dbReference type="RefSeq" id="WP_089868803.1">
    <property type="nucleotide sequence ID" value="NZ_FOTC01000002.1"/>
</dbReference>